<dbReference type="CDD" id="cd12334">
    <property type="entry name" value="RRM1_SF3B4"/>
    <property type="match status" value="1"/>
</dbReference>
<feature type="compositionally biased region" description="Pro residues" evidence="11">
    <location>
        <begin position="336"/>
        <end position="359"/>
    </location>
</feature>
<evidence type="ECO:0000256" key="8">
    <source>
        <dbReference type="ARBA" id="ARBA00023242"/>
    </source>
</evidence>
<organism evidence="13">
    <name type="scientific">Eutreptiella gymnastica</name>
    <dbReference type="NCBI Taxonomy" id="73025"/>
    <lineage>
        <taxon>Eukaryota</taxon>
        <taxon>Discoba</taxon>
        <taxon>Euglenozoa</taxon>
        <taxon>Euglenida</taxon>
        <taxon>Spirocuta</taxon>
        <taxon>Euglenophyceae</taxon>
        <taxon>Eutreptiales</taxon>
        <taxon>Eutreptiaceae</taxon>
        <taxon>Eutreptiella</taxon>
    </lineage>
</organism>
<keyword evidence="4" id="KW-0747">Spliceosome</keyword>
<accession>A0A7S4CU39</accession>
<keyword evidence="7" id="KW-0508">mRNA splicing</keyword>
<dbReference type="FunFam" id="3.30.70.330:FF:000505">
    <property type="entry name" value="Splicing factor 3B subunit 4"/>
    <property type="match status" value="1"/>
</dbReference>
<dbReference type="FunFam" id="3.30.70.330:FF:000059">
    <property type="entry name" value="splicing factor 3B subunit 4"/>
    <property type="match status" value="1"/>
</dbReference>
<dbReference type="InterPro" id="IPR034158">
    <property type="entry name" value="SF3B4_RRM1"/>
</dbReference>
<dbReference type="GO" id="GO:0008380">
    <property type="term" value="P:RNA splicing"/>
    <property type="evidence" value="ECO:0007669"/>
    <property type="project" value="UniProtKB-KW"/>
</dbReference>
<dbReference type="InterPro" id="IPR035979">
    <property type="entry name" value="RBD_domain_sf"/>
</dbReference>
<feature type="domain" description="RRM" evidence="12">
    <location>
        <begin position="102"/>
        <end position="181"/>
    </location>
</feature>
<dbReference type="PANTHER" id="PTHR48030">
    <property type="entry name" value="SPLICING FACTOR 3B SUBUNIT 4"/>
    <property type="match status" value="1"/>
</dbReference>
<evidence type="ECO:0000256" key="7">
    <source>
        <dbReference type="ARBA" id="ARBA00023187"/>
    </source>
</evidence>
<feature type="compositionally biased region" description="Basic and acidic residues" evidence="11">
    <location>
        <begin position="201"/>
        <end position="210"/>
    </location>
</feature>
<dbReference type="CDD" id="cd12335">
    <property type="entry name" value="RRM2_SF3B4"/>
    <property type="match status" value="1"/>
</dbReference>
<evidence type="ECO:0000256" key="3">
    <source>
        <dbReference type="ARBA" id="ARBA00022664"/>
    </source>
</evidence>
<feature type="compositionally biased region" description="Pro residues" evidence="11">
    <location>
        <begin position="249"/>
        <end position="258"/>
    </location>
</feature>
<dbReference type="InterPro" id="IPR000504">
    <property type="entry name" value="RRM_dom"/>
</dbReference>
<feature type="compositionally biased region" description="Basic and acidic residues" evidence="11">
    <location>
        <begin position="183"/>
        <end position="194"/>
    </location>
</feature>
<dbReference type="GO" id="GO:0048026">
    <property type="term" value="P:positive regulation of mRNA splicing, via spliceosome"/>
    <property type="evidence" value="ECO:0007669"/>
    <property type="project" value="TreeGrafter"/>
</dbReference>
<dbReference type="SMART" id="SM00360">
    <property type="entry name" value="RRM"/>
    <property type="match status" value="2"/>
</dbReference>
<reference evidence="13" key="1">
    <citation type="submission" date="2021-01" db="EMBL/GenBank/DDBJ databases">
        <authorList>
            <person name="Corre E."/>
            <person name="Pelletier E."/>
            <person name="Niang G."/>
            <person name="Scheremetjew M."/>
            <person name="Finn R."/>
            <person name="Kale V."/>
            <person name="Holt S."/>
            <person name="Cochrane G."/>
            <person name="Meng A."/>
            <person name="Brown T."/>
            <person name="Cohen L."/>
        </authorList>
    </citation>
    <scope>NUCLEOTIDE SEQUENCE</scope>
    <source>
        <strain evidence="13">CCMP1594</strain>
    </source>
</reference>
<keyword evidence="5" id="KW-0677">Repeat</keyword>
<keyword evidence="3" id="KW-0507">mRNA processing</keyword>
<dbReference type="EMBL" id="HBJA01049778">
    <property type="protein sequence ID" value="CAE0806513.1"/>
    <property type="molecule type" value="Transcribed_RNA"/>
</dbReference>
<dbReference type="PROSITE" id="PS50102">
    <property type="entry name" value="RRM"/>
    <property type="match status" value="2"/>
</dbReference>
<dbReference type="InterPro" id="IPR012677">
    <property type="entry name" value="Nucleotide-bd_a/b_plait_sf"/>
</dbReference>
<evidence type="ECO:0000256" key="6">
    <source>
        <dbReference type="ARBA" id="ARBA00022884"/>
    </source>
</evidence>
<proteinExistence type="inferred from homology"/>
<feature type="compositionally biased region" description="Pro residues" evidence="11">
    <location>
        <begin position="269"/>
        <end position="312"/>
    </location>
</feature>
<name>A0A7S4CU39_9EUGL</name>
<evidence type="ECO:0000256" key="11">
    <source>
        <dbReference type="SAM" id="MobiDB-lite"/>
    </source>
</evidence>
<dbReference type="SUPFAM" id="SSF54928">
    <property type="entry name" value="RNA-binding domain, RBD"/>
    <property type="match status" value="1"/>
</dbReference>
<dbReference type="GO" id="GO:0003723">
    <property type="term" value="F:RNA binding"/>
    <property type="evidence" value="ECO:0007669"/>
    <property type="project" value="UniProtKB-UniRule"/>
</dbReference>
<protein>
    <recommendedName>
        <fullName evidence="9">Splicing factor 3B subunit 4</fullName>
    </recommendedName>
</protein>
<evidence type="ECO:0000313" key="13">
    <source>
        <dbReference type="EMBL" id="CAE0806513.1"/>
    </source>
</evidence>
<evidence type="ECO:0000256" key="5">
    <source>
        <dbReference type="ARBA" id="ARBA00022737"/>
    </source>
</evidence>
<evidence type="ECO:0000259" key="12">
    <source>
        <dbReference type="PROSITE" id="PS50102"/>
    </source>
</evidence>
<dbReference type="AlphaFoldDB" id="A0A7S4CU39"/>
<comment type="similarity">
    <text evidence="2">Belongs to the SF3B4 family.</text>
</comment>
<evidence type="ECO:0000256" key="2">
    <source>
        <dbReference type="ARBA" id="ARBA00008363"/>
    </source>
</evidence>
<feature type="region of interest" description="Disordered" evidence="11">
    <location>
        <begin position="183"/>
        <end position="412"/>
    </location>
</feature>
<dbReference type="InterPro" id="IPR034159">
    <property type="entry name" value="SF3B4_RRM2"/>
</dbReference>
<feature type="compositionally biased region" description="Pro residues" evidence="11">
    <location>
        <begin position="366"/>
        <end position="412"/>
    </location>
</feature>
<dbReference type="GO" id="GO:0071011">
    <property type="term" value="C:precatalytic spliceosome"/>
    <property type="evidence" value="ECO:0007669"/>
    <property type="project" value="TreeGrafter"/>
</dbReference>
<feature type="domain" description="RRM" evidence="12">
    <location>
        <begin position="15"/>
        <end position="93"/>
    </location>
</feature>
<evidence type="ECO:0000256" key="4">
    <source>
        <dbReference type="ARBA" id="ARBA00022728"/>
    </source>
</evidence>
<keyword evidence="6 10" id="KW-0694">RNA-binding</keyword>
<dbReference type="InterPro" id="IPR052084">
    <property type="entry name" value="SF3B4_spliceosome_assoc"/>
</dbReference>
<dbReference type="GO" id="GO:0005730">
    <property type="term" value="C:nucleolus"/>
    <property type="evidence" value="ECO:0007669"/>
    <property type="project" value="TreeGrafter"/>
</dbReference>
<dbReference type="Gene3D" id="3.30.70.330">
    <property type="match status" value="2"/>
</dbReference>
<evidence type="ECO:0000256" key="1">
    <source>
        <dbReference type="ARBA" id="ARBA00004123"/>
    </source>
</evidence>
<dbReference type="Pfam" id="PF00076">
    <property type="entry name" value="RRM_1"/>
    <property type="match status" value="2"/>
</dbReference>
<evidence type="ECO:0000256" key="10">
    <source>
        <dbReference type="PROSITE-ProRule" id="PRU00176"/>
    </source>
</evidence>
<gene>
    <name evidence="13" type="ORF">EGYM00163_LOCUS17641</name>
</gene>
<comment type="subcellular location">
    <subcellularLocation>
        <location evidence="1">Nucleus</location>
    </subcellularLocation>
</comment>
<dbReference type="GO" id="GO:0006397">
    <property type="term" value="P:mRNA processing"/>
    <property type="evidence" value="ECO:0007669"/>
    <property type="project" value="UniProtKB-KW"/>
</dbReference>
<dbReference type="PANTHER" id="PTHR48030:SF3">
    <property type="entry name" value="SPLICING FACTOR 3B SUBUNIT 4"/>
    <property type="match status" value="1"/>
</dbReference>
<evidence type="ECO:0000256" key="9">
    <source>
        <dbReference type="ARBA" id="ARBA00070533"/>
    </source>
</evidence>
<keyword evidence="8" id="KW-0539">Nucleus</keyword>
<sequence length="412" mass="42457">MATALGPPTERNQDATVYVGNLDPQSDEELVWEMFREAGPVVSVYVPKDRVTDEHQGFGFVEFKSEEDAEYAMKILNMIKLFGKPIRVSKATQDRKAVDIGANLFVGNLDPDADEKMLYDTFSAFGTIINTPKIMREDTTGEAKGFGFISYDSFDAADAAIDAMNNQYLMNRQVTVTYAFRKDSKEKHGSEAERFLATNRKAVEAEEPPAKRPNLLFSAGPGMPITGSTPNTTPSAGPPPSSQHGQSGGPPPPPPLAPPTAGGWGPGPGQVPPGPPRGPPPPPPGPPGAPPTGMPGMRGPPPNMPPPPPGMPGMPGGPGLGMPPPSGPPGFGGAPPAAPPPGFGAPPPPGFGPPPPPGMPGFRGPPGMPPPPGMPGFPQGMPPPPPGFSGPPPGAPPPPPPGMPPGPPRGTY</sequence>